<evidence type="ECO:0000256" key="2">
    <source>
        <dbReference type="ARBA" id="ARBA00022827"/>
    </source>
</evidence>
<keyword evidence="3" id="KW-0560">Oxidoreductase</keyword>
<feature type="region of interest" description="Disordered" evidence="4">
    <location>
        <begin position="267"/>
        <end position="289"/>
    </location>
</feature>
<dbReference type="Gene3D" id="3.30.43.10">
    <property type="entry name" value="Uridine Diphospho-n-acetylenolpyruvylglucosamine Reductase, domain 2"/>
    <property type="match status" value="1"/>
</dbReference>
<reference evidence="7" key="1">
    <citation type="journal article" date="2021" name="ISME J.">
        <title>Evolutionary origin and ecological implication of a unique nif island in free-living Bradyrhizobium lineages.</title>
        <authorList>
            <person name="Tao J."/>
        </authorList>
    </citation>
    <scope>NUCLEOTIDE SEQUENCE [LARGE SCALE GENOMIC DNA]</scope>
    <source>
        <strain evidence="7">SZCCT0094</strain>
    </source>
</reference>
<dbReference type="InterPro" id="IPR016166">
    <property type="entry name" value="FAD-bd_PCMH"/>
</dbReference>
<feature type="domain" description="FAD-binding PCMH-type" evidence="5">
    <location>
        <begin position="1"/>
        <end position="170"/>
    </location>
</feature>
<dbReference type="PROSITE" id="PS51387">
    <property type="entry name" value="FAD_PCMH"/>
    <property type="match status" value="1"/>
</dbReference>
<dbReference type="RefSeq" id="WP_012045263.1">
    <property type="nucleotide sequence ID" value="NZ_JABFDP010000019.1"/>
</dbReference>
<keyword evidence="1" id="KW-0285">Flavoprotein</keyword>
<evidence type="ECO:0000313" key="7">
    <source>
        <dbReference type="Proteomes" id="UP001314635"/>
    </source>
</evidence>
<gene>
    <name evidence="6" type="ORF">JQ619_17865</name>
</gene>
<dbReference type="Proteomes" id="UP001314635">
    <property type="component" value="Unassembled WGS sequence"/>
</dbReference>
<dbReference type="InterPro" id="IPR005107">
    <property type="entry name" value="CO_DH_flav_C"/>
</dbReference>
<name>A0ABS5G8H9_9BRAD</name>
<dbReference type="EMBL" id="JAFCLK010000015">
    <property type="protein sequence ID" value="MBR1137638.1"/>
    <property type="molecule type" value="Genomic_DNA"/>
</dbReference>
<dbReference type="InterPro" id="IPR051312">
    <property type="entry name" value="Diverse_Substr_Oxidored"/>
</dbReference>
<evidence type="ECO:0000256" key="4">
    <source>
        <dbReference type="SAM" id="MobiDB-lite"/>
    </source>
</evidence>
<evidence type="ECO:0000259" key="5">
    <source>
        <dbReference type="PROSITE" id="PS51387"/>
    </source>
</evidence>
<dbReference type="InterPro" id="IPR036318">
    <property type="entry name" value="FAD-bd_PCMH-like_sf"/>
</dbReference>
<dbReference type="Pfam" id="PF00941">
    <property type="entry name" value="FAD_binding_5"/>
    <property type="match status" value="1"/>
</dbReference>
<dbReference type="Gene3D" id="3.30.390.50">
    <property type="entry name" value="CO dehydrogenase flavoprotein, C-terminal domain"/>
    <property type="match status" value="1"/>
</dbReference>
<protein>
    <submittedName>
        <fullName evidence="6">Xanthine dehydrogenase family protein subunit M</fullName>
    </submittedName>
</protein>
<keyword evidence="2" id="KW-0274">FAD</keyword>
<evidence type="ECO:0000313" key="6">
    <source>
        <dbReference type="EMBL" id="MBR1137638.1"/>
    </source>
</evidence>
<dbReference type="Gene3D" id="3.30.465.10">
    <property type="match status" value="1"/>
</dbReference>
<sequence length="289" mass="30514">MYEFKYHRPATVRQAANLLTKNEDAKLVAGGHTLVPVMKQRLASPPHLVDLSHIEGLDTIELKGRNLVIGAMARHADVANSATVGEAIPALAHLAGLIGDPAVRHRGTIGGSIANNDPTADYPAACLALGATIVTNKRKLKAEEFFLGLFTTALEPDEIITKVSFPLAKKAAYVKFRNQASRYALVGVFVARRPSDVRVAVTGAGGNGVFRVTAFEEALQKRFSPKVLEGIHVSPEGLNSDIHGSAEYRAHLIGVLARRAVDAANAEAKASTGSDATESDSAAPEAPAS</sequence>
<accession>A0ABS5G8H9</accession>
<dbReference type="PANTHER" id="PTHR42659:SF2">
    <property type="entry name" value="XANTHINE DEHYDROGENASE SUBUNIT C-RELATED"/>
    <property type="match status" value="1"/>
</dbReference>
<dbReference type="PANTHER" id="PTHR42659">
    <property type="entry name" value="XANTHINE DEHYDROGENASE SUBUNIT C-RELATED"/>
    <property type="match status" value="1"/>
</dbReference>
<dbReference type="InterPro" id="IPR016167">
    <property type="entry name" value="FAD-bd_PCMH_sub1"/>
</dbReference>
<dbReference type="SMART" id="SM01092">
    <property type="entry name" value="CO_deh_flav_C"/>
    <property type="match status" value="1"/>
</dbReference>
<evidence type="ECO:0000256" key="1">
    <source>
        <dbReference type="ARBA" id="ARBA00022630"/>
    </source>
</evidence>
<dbReference type="SUPFAM" id="SSF56176">
    <property type="entry name" value="FAD-binding/transporter-associated domain-like"/>
    <property type="match status" value="1"/>
</dbReference>
<comment type="caution">
    <text evidence="6">The sequence shown here is derived from an EMBL/GenBank/DDBJ whole genome shotgun (WGS) entry which is preliminary data.</text>
</comment>
<evidence type="ECO:0000256" key="3">
    <source>
        <dbReference type="ARBA" id="ARBA00023002"/>
    </source>
</evidence>
<dbReference type="SUPFAM" id="SSF55447">
    <property type="entry name" value="CO dehydrogenase flavoprotein C-terminal domain-like"/>
    <property type="match status" value="1"/>
</dbReference>
<keyword evidence="7" id="KW-1185">Reference proteome</keyword>
<dbReference type="InterPro" id="IPR002346">
    <property type="entry name" value="Mopterin_DH_FAD-bd"/>
</dbReference>
<organism evidence="6 7">
    <name type="scientific">Bradyrhizobium denitrificans</name>
    <dbReference type="NCBI Taxonomy" id="2734912"/>
    <lineage>
        <taxon>Bacteria</taxon>
        <taxon>Pseudomonadati</taxon>
        <taxon>Pseudomonadota</taxon>
        <taxon>Alphaproteobacteria</taxon>
        <taxon>Hyphomicrobiales</taxon>
        <taxon>Nitrobacteraceae</taxon>
        <taxon>Bradyrhizobium</taxon>
    </lineage>
</organism>
<dbReference type="InterPro" id="IPR016169">
    <property type="entry name" value="FAD-bd_PCMH_sub2"/>
</dbReference>
<dbReference type="Pfam" id="PF03450">
    <property type="entry name" value="CO_deh_flav_C"/>
    <property type="match status" value="1"/>
</dbReference>
<dbReference type="InterPro" id="IPR036683">
    <property type="entry name" value="CO_DH_flav_C_dom_sf"/>
</dbReference>
<proteinExistence type="predicted"/>